<feature type="transmembrane region" description="Helical" evidence="1">
    <location>
        <begin position="72"/>
        <end position="93"/>
    </location>
</feature>
<reference evidence="3" key="1">
    <citation type="submission" date="2016-06" db="EMBL/GenBank/DDBJ databases">
        <authorList>
            <person name="Varghese N."/>
        </authorList>
    </citation>
    <scope>NUCLEOTIDE SEQUENCE [LARGE SCALE GENOMIC DNA]</scope>
    <source>
        <strain evidence="3">DSM 45344</strain>
    </source>
</reference>
<name>A0A1C3N942_9ACTN</name>
<dbReference type="Proteomes" id="UP000199393">
    <property type="component" value="Chromosome I"/>
</dbReference>
<sequence length="308" mass="31339">MRPPRVLLAISVASGWFSVLATLFAEPRAALQAGLVASAAFLWCVLLVSARVASTGPAADGRTAHPAPRVRWALVAGLALFALVMAVRLRWLAEPTSGSDVFVPFYAPLPGGVTSSPGTPPVLLDLWRQSITQDRIAAVGLLLATVCLAVVVLALPVRRRPGRTPLARTAAALLVVLVVAYVWDSVGDAPLSGAFAAGWPALTATLVAAGVLAVSGERGDRFALVSIGALLIAVTAAADLGDLVSLSSSLWSAVDVRRDAFLEVGVAVSAGGGKDLSAAAHAGVALVGPALFAIGALHASRDDLTGSR</sequence>
<keyword evidence="3" id="KW-1185">Reference proteome</keyword>
<evidence type="ECO:0000313" key="3">
    <source>
        <dbReference type="Proteomes" id="UP000199393"/>
    </source>
</evidence>
<organism evidence="2 3">
    <name type="scientific">Micromonospora krabiensis</name>
    <dbReference type="NCBI Taxonomy" id="307121"/>
    <lineage>
        <taxon>Bacteria</taxon>
        <taxon>Bacillati</taxon>
        <taxon>Actinomycetota</taxon>
        <taxon>Actinomycetes</taxon>
        <taxon>Micromonosporales</taxon>
        <taxon>Micromonosporaceae</taxon>
        <taxon>Micromonospora</taxon>
    </lineage>
</organism>
<proteinExistence type="predicted"/>
<feature type="transmembrane region" description="Helical" evidence="1">
    <location>
        <begin position="166"/>
        <end position="183"/>
    </location>
</feature>
<dbReference type="AlphaFoldDB" id="A0A1C3N942"/>
<dbReference type="RefSeq" id="WP_091594149.1">
    <property type="nucleotide sequence ID" value="NZ_LT598496.1"/>
</dbReference>
<feature type="transmembrane region" description="Helical" evidence="1">
    <location>
        <begin position="278"/>
        <end position="299"/>
    </location>
</feature>
<accession>A0A1C3N942</accession>
<dbReference type="PATRIC" id="fig|307121.4.peg.4766"/>
<dbReference type="EMBL" id="LT598496">
    <property type="protein sequence ID" value="SBV29100.1"/>
    <property type="molecule type" value="Genomic_DNA"/>
</dbReference>
<feature type="transmembrane region" description="Helical" evidence="1">
    <location>
        <begin position="195"/>
        <end position="215"/>
    </location>
</feature>
<keyword evidence="1" id="KW-0472">Membrane</keyword>
<keyword evidence="1" id="KW-1133">Transmembrane helix</keyword>
<feature type="transmembrane region" description="Helical" evidence="1">
    <location>
        <begin position="222"/>
        <end position="241"/>
    </location>
</feature>
<protein>
    <submittedName>
        <fullName evidence="2">Uncharacterized protein</fullName>
    </submittedName>
</protein>
<feature type="transmembrane region" description="Helical" evidence="1">
    <location>
        <begin position="31"/>
        <end position="52"/>
    </location>
</feature>
<evidence type="ECO:0000313" key="2">
    <source>
        <dbReference type="EMBL" id="SBV29100.1"/>
    </source>
</evidence>
<gene>
    <name evidence="2" type="ORF">GA0070620_4667</name>
</gene>
<feature type="transmembrane region" description="Helical" evidence="1">
    <location>
        <begin position="136"/>
        <end position="154"/>
    </location>
</feature>
<keyword evidence="1" id="KW-0812">Transmembrane</keyword>
<evidence type="ECO:0000256" key="1">
    <source>
        <dbReference type="SAM" id="Phobius"/>
    </source>
</evidence>